<dbReference type="RefSeq" id="WP_215871876.1">
    <property type="nucleotide sequence ID" value="NZ_JAAXYO010000039.1"/>
</dbReference>
<evidence type="ECO:0000256" key="2">
    <source>
        <dbReference type="SAM" id="SignalP"/>
    </source>
</evidence>
<dbReference type="Proteomes" id="UP001197378">
    <property type="component" value="Unassembled WGS sequence"/>
</dbReference>
<dbReference type="Pfam" id="PF17186">
    <property type="entry name" value="Lipocalin_9"/>
    <property type="match status" value="1"/>
</dbReference>
<keyword evidence="5" id="KW-1185">Reference proteome</keyword>
<sequence length="389" mass="43272">MMNKRLILPTVIAFGLPQLSAAALPPTALSRLPTPSVQVSAKHPLRFPNAFGSHPQYPLEWWYITGHLQSQSGHPLGFQITFFRLRPPQVWDNPSAFNPRQIYFAQAAISDPRIGHLLTAQRIARAGMGLAGAKKDVTEVWIDHWSLRQKGAEYQARIDAQSIAYDLHFQTTQPPLLEGPDGVSQKGPDPADASYYYSIPQLRVTGSVHIDGKVQQVQGKAWLDHEWSAAYLPKQAVGWDWMGINLANGGALMLFQMRKADGRALWLEGTWRHADGRVQYLHGQQITLQPLRFWQSPETGNRYPVAWRVQIPGLQFTLQPLMNNQEFVATRSTGGVYWEGAVRAIGAGARPLGSGYLELTGYGGRLQMGLGQSAPAKHRSADQTTDIRK</sequence>
<feature type="domain" description="AttH" evidence="3">
    <location>
        <begin position="60"/>
        <end position="228"/>
    </location>
</feature>
<dbReference type="PANTHER" id="PTHR38591">
    <property type="entry name" value="HYDROLASE"/>
    <property type="match status" value="1"/>
</dbReference>
<dbReference type="InterPro" id="IPR023374">
    <property type="entry name" value="AttH-like_dom_sf"/>
</dbReference>
<dbReference type="EMBL" id="JAAXYO010000039">
    <property type="protein sequence ID" value="MBU2787293.1"/>
    <property type="molecule type" value="Genomic_DNA"/>
</dbReference>
<feature type="signal peptide" evidence="2">
    <location>
        <begin position="1"/>
        <end position="21"/>
    </location>
</feature>
<feature type="region of interest" description="Disordered" evidence="1">
    <location>
        <begin position="370"/>
        <end position="389"/>
    </location>
</feature>
<dbReference type="PANTHER" id="PTHR38591:SF1">
    <property type="entry name" value="BLL1000 PROTEIN"/>
    <property type="match status" value="1"/>
</dbReference>
<reference evidence="4" key="1">
    <citation type="journal article" date="2021" name="ISME J.">
        <title>Genomic evolution of the class Acidithiobacillia: deep-branching Proteobacteria living in extreme acidic conditions.</title>
        <authorList>
            <person name="Moya-Beltran A."/>
            <person name="Beard S."/>
            <person name="Rojas-Villalobos C."/>
            <person name="Issotta F."/>
            <person name="Gallardo Y."/>
            <person name="Ulloa R."/>
            <person name="Giaveno A."/>
            <person name="Degli Esposti M."/>
            <person name="Johnson D.B."/>
            <person name="Quatrini R."/>
        </authorList>
    </citation>
    <scope>NUCLEOTIDE SEQUENCE</scope>
    <source>
        <strain evidence="4">VAN18-1</strain>
    </source>
</reference>
<name>A0AAE3CIY9_9PROT</name>
<keyword evidence="2" id="KW-0732">Signal</keyword>
<dbReference type="Gene3D" id="2.40.370.10">
    <property type="entry name" value="AttH-like domain"/>
    <property type="match status" value="2"/>
</dbReference>
<accession>A0AAE3CIY9</accession>
<organism evidence="4 5">
    <name type="scientific">Igneacidithiobacillus copahuensis</name>
    <dbReference type="NCBI Taxonomy" id="2724909"/>
    <lineage>
        <taxon>Bacteria</taxon>
        <taxon>Pseudomonadati</taxon>
        <taxon>Pseudomonadota</taxon>
        <taxon>Acidithiobacillia</taxon>
        <taxon>Acidithiobacillales</taxon>
        <taxon>Acidithiobacillaceae</taxon>
        <taxon>Igneacidithiobacillus</taxon>
    </lineage>
</organism>
<evidence type="ECO:0000313" key="4">
    <source>
        <dbReference type="EMBL" id="MBU2787293.1"/>
    </source>
</evidence>
<evidence type="ECO:0000256" key="1">
    <source>
        <dbReference type="SAM" id="MobiDB-lite"/>
    </source>
</evidence>
<feature type="chain" id="PRO_5041927222" evidence="2">
    <location>
        <begin position="22"/>
        <end position="389"/>
    </location>
</feature>
<proteinExistence type="predicted"/>
<protein>
    <submittedName>
        <fullName evidence="4">Carotenoid 1,2-hydratase</fullName>
    </submittedName>
</protein>
<dbReference type="InterPro" id="IPR010791">
    <property type="entry name" value="AttH_dom"/>
</dbReference>
<dbReference type="SUPFAM" id="SSF159245">
    <property type="entry name" value="AttH-like"/>
    <property type="match status" value="1"/>
</dbReference>
<evidence type="ECO:0000313" key="5">
    <source>
        <dbReference type="Proteomes" id="UP001197378"/>
    </source>
</evidence>
<feature type="compositionally biased region" description="Basic and acidic residues" evidence="1">
    <location>
        <begin position="379"/>
        <end position="389"/>
    </location>
</feature>
<evidence type="ECO:0000259" key="3">
    <source>
        <dbReference type="Pfam" id="PF07143"/>
    </source>
</evidence>
<gene>
    <name evidence="4" type="ORF">HFQ13_03545</name>
</gene>
<dbReference type="Pfam" id="PF07143">
    <property type="entry name" value="CrtC"/>
    <property type="match status" value="1"/>
</dbReference>
<comment type="caution">
    <text evidence="4">The sequence shown here is derived from an EMBL/GenBank/DDBJ whole genome shotgun (WGS) entry which is preliminary data.</text>
</comment>
<dbReference type="AlphaFoldDB" id="A0AAE3CIY9"/>